<reference evidence="2 3" key="1">
    <citation type="submission" date="2017-03" db="EMBL/GenBank/DDBJ databases">
        <title>Draft genome sequence of Streptomyces scabrisporus NF3, endophyte isolated from Amphipterygium adstringens.</title>
        <authorList>
            <person name="Vazquez M."/>
            <person name="Ceapa C.D."/>
            <person name="Rodriguez Luna D."/>
            <person name="Sanchez Esquivel S."/>
        </authorList>
    </citation>
    <scope>NUCLEOTIDE SEQUENCE [LARGE SCALE GENOMIC DNA]</scope>
    <source>
        <strain evidence="2 3">NF3</strain>
    </source>
</reference>
<gene>
    <name evidence="2" type="ORF">B4N89_23990</name>
</gene>
<keyword evidence="3" id="KW-1185">Reference proteome</keyword>
<evidence type="ECO:0000313" key="2">
    <source>
        <dbReference type="EMBL" id="OPC83594.1"/>
    </source>
</evidence>
<evidence type="ECO:0000313" key="3">
    <source>
        <dbReference type="Proteomes" id="UP000190037"/>
    </source>
</evidence>
<comment type="caution">
    <text evidence="2">The sequence shown here is derived from an EMBL/GenBank/DDBJ whole genome shotgun (WGS) entry which is preliminary data.</text>
</comment>
<evidence type="ECO:0000256" key="1">
    <source>
        <dbReference type="SAM" id="MobiDB-lite"/>
    </source>
</evidence>
<dbReference type="EMBL" id="MWQN01000001">
    <property type="protein sequence ID" value="OPC83594.1"/>
    <property type="molecule type" value="Genomic_DNA"/>
</dbReference>
<feature type="region of interest" description="Disordered" evidence="1">
    <location>
        <begin position="1"/>
        <end position="21"/>
    </location>
</feature>
<feature type="compositionally biased region" description="Polar residues" evidence="1">
    <location>
        <begin position="1"/>
        <end position="13"/>
    </location>
</feature>
<proteinExistence type="predicted"/>
<name>A0A1T3P3L1_9ACTN</name>
<organism evidence="2 3">
    <name type="scientific">Embleya scabrispora</name>
    <dbReference type="NCBI Taxonomy" id="159449"/>
    <lineage>
        <taxon>Bacteria</taxon>
        <taxon>Bacillati</taxon>
        <taxon>Actinomycetota</taxon>
        <taxon>Actinomycetes</taxon>
        <taxon>Kitasatosporales</taxon>
        <taxon>Streptomycetaceae</taxon>
        <taxon>Embleya</taxon>
    </lineage>
</organism>
<dbReference type="RefSeq" id="WP_078977876.1">
    <property type="nucleotide sequence ID" value="NZ_MWQN01000001.1"/>
</dbReference>
<dbReference type="AlphaFoldDB" id="A0A1T3P3L1"/>
<protein>
    <recommendedName>
        <fullName evidence="4">Ava_C0101 and related proteins</fullName>
    </recommendedName>
</protein>
<dbReference type="Proteomes" id="UP000190037">
    <property type="component" value="Unassembled WGS sequence"/>
</dbReference>
<dbReference type="Pfam" id="PF19459">
    <property type="entry name" value="DUF5996"/>
    <property type="match status" value="1"/>
</dbReference>
<dbReference type="STRING" id="159449.B4N89_23990"/>
<accession>A0A1T3P3L1</accession>
<sequence>MAFASSNRANPTGSPRPRPELPELPYAAWADTLDTLHLFAQIVGKVKLAASHPQNHWWNITFTVDARGLTTRRLSVAGIAFDIAFDFLDHRVVFRTDRGEVREIALVDGLSVAAFDVAVHGVLADLGIDVPLLEKPFGVPHLTTPFREDTGHCAYRAEYAQRFWRVLTWSADVFEEFMGWFDGKSSPVQLFWHSFDLALTRFSGKRVEPPMSGVDPVTAEAYSHEVISFGFWAGDPTVTYPAYYSYAAPKPAGVERQRLSPREAVWLPDGSRSTLEYDVVRRAEDPRRTLLGYLQSNFAASATLAGWPTDELRSNWCPTGEQLHALARAGV</sequence>
<dbReference type="InterPro" id="IPR046038">
    <property type="entry name" value="DUF5996"/>
</dbReference>
<evidence type="ECO:0008006" key="4">
    <source>
        <dbReference type="Google" id="ProtNLM"/>
    </source>
</evidence>